<keyword evidence="2" id="KW-1185">Reference proteome</keyword>
<comment type="caution">
    <text evidence="1">The sequence shown here is derived from an EMBL/GenBank/DDBJ whole genome shotgun (WGS) entry which is preliminary data.</text>
</comment>
<dbReference type="AlphaFoldDB" id="A0A1B7P757"/>
<accession>A0A1B7P757</accession>
<name>A0A1B7P757_9EURO</name>
<dbReference type="Proteomes" id="UP000091918">
    <property type="component" value="Unassembled WGS sequence"/>
</dbReference>
<organism evidence="1 2">
    <name type="scientific">Emergomyces africanus</name>
    <dbReference type="NCBI Taxonomy" id="1955775"/>
    <lineage>
        <taxon>Eukaryota</taxon>
        <taxon>Fungi</taxon>
        <taxon>Dikarya</taxon>
        <taxon>Ascomycota</taxon>
        <taxon>Pezizomycotina</taxon>
        <taxon>Eurotiomycetes</taxon>
        <taxon>Eurotiomycetidae</taxon>
        <taxon>Onygenales</taxon>
        <taxon>Ajellomycetaceae</taxon>
        <taxon>Emergomyces</taxon>
    </lineage>
</organism>
<protein>
    <submittedName>
        <fullName evidence="1">Uncharacterized protein</fullName>
    </submittedName>
</protein>
<proteinExistence type="predicted"/>
<evidence type="ECO:0000313" key="1">
    <source>
        <dbReference type="EMBL" id="OAX84876.1"/>
    </source>
</evidence>
<reference evidence="1 2" key="1">
    <citation type="submission" date="2015-07" db="EMBL/GenBank/DDBJ databases">
        <title>Emmonsia species relationships and genome sequence.</title>
        <authorList>
            <person name="Cuomo C.A."/>
            <person name="Schwartz I.S."/>
            <person name="Kenyon C."/>
            <person name="de Hoog G.S."/>
            <person name="Govender N.P."/>
            <person name="Botha A."/>
            <person name="Moreno L."/>
            <person name="de Vries M."/>
            <person name="Munoz J.F."/>
            <person name="Stielow J.B."/>
        </authorList>
    </citation>
    <scope>NUCLEOTIDE SEQUENCE [LARGE SCALE GENOMIC DNA]</scope>
    <source>
        <strain evidence="1 2">CBS 136260</strain>
    </source>
</reference>
<sequence>MTNIQWAELTTSQLRTTTSSPSLLCIGSAISYSSYTFTFLDSDEVPSSGYFQSHTLPSDQEGGENHIELLERLQPAYLLRSSSLLDYASLRTRCVSSSLNVLAFASPKKIANWRCLEDKSRAEMSANSSAQPSQLWTTDSF</sequence>
<evidence type="ECO:0000313" key="2">
    <source>
        <dbReference type="Proteomes" id="UP000091918"/>
    </source>
</evidence>
<gene>
    <name evidence="1" type="ORF">ACJ72_00753</name>
</gene>
<dbReference type="EMBL" id="LGUA01000043">
    <property type="protein sequence ID" value="OAX84876.1"/>
    <property type="molecule type" value="Genomic_DNA"/>
</dbReference>